<accession>A0A5B7EWW1</accession>
<gene>
    <name evidence="1" type="ORF">E2C01_031153</name>
</gene>
<protein>
    <submittedName>
        <fullName evidence="1">Uncharacterized protein</fullName>
    </submittedName>
</protein>
<name>A0A5B7EWW1_PORTR</name>
<evidence type="ECO:0000313" key="1">
    <source>
        <dbReference type="EMBL" id="MPC37666.1"/>
    </source>
</evidence>
<reference evidence="1 2" key="1">
    <citation type="submission" date="2019-05" db="EMBL/GenBank/DDBJ databases">
        <title>Another draft genome of Portunus trituberculatus and its Hox gene families provides insights of decapod evolution.</title>
        <authorList>
            <person name="Jeong J.-H."/>
            <person name="Song I."/>
            <person name="Kim S."/>
            <person name="Choi T."/>
            <person name="Kim D."/>
            <person name="Ryu S."/>
            <person name="Kim W."/>
        </authorList>
    </citation>
    <scope>NUCLEOTIDE SEQUENCE [LARGE SCALE GENOMIC DNA]</scope>
    <source>
        <tissue evidence="1">Muscle</tissue>
    </source>
</reference>
<dbReference type="AlphaFoldDB" id="A0A5B7EWW1"/>
<organism evidence="1 2">
    <name type="scientific">Portunus trituberculatus</name>
    <name type="common">Swimming crab</name>
    <name type="synonym">Neptunus trituberculatus</name>
    <dbReference type="NCBI Taxonomy" id="210409"/>
    <lineage>
        <taxon>Eukaryota</taxon>
        <taxon>Metazoa</taxon>
        <taxon>Ecdysozoa</taxon>
        <taxon>Arthropoda</taxon>
        <taxon>Crustacea</taxon>
        <taxon>Multicrustacea</taxon>
        <taxon>Malacostraca</taxon>
        <taxon>Eumalacostraca</taxon>
        <taxon>Eucarida</taxon>
        <taxon>Decapoda</taxon>
        <taxon>Pleocyemata</taxon>
        <taxon>Brachyura</taxon>
        <taxon>Eubrachyura</taxon>
        <taxon>Portunoidea</taxon>
        <taxon>Portunidae</taxon>
        <taxon>Portuninae</taxon>
        <taxon>Portunus</taxon>
    </lineage>
</organism>
<sequence>MVTVANQNVFHKGAIVLQWNHACFGVRGVSKLTGSNPVHGPSIGWVSSLGATNDKTKDAPVDMEEIAQANQQRMCIDHNEVIFMQCTVLTMFVDDVVHCPLLSATRTPPSLPLDSTVGYQ</sequence>
<dbReference type="Proteomes" id="UP000324222">
    <property type="component" value="Unassembled WGS sequence"/>
</dbReference>
<comment type="caution">
    <text evidence="1">The sequence shown here is derived from an EMBL/GenBank/DDBJ whole genome shotgun (WGS) entry which is preliminary data.</text>
</comment>
<proteinExistence type="predicted"/>
<evidence type="ECO:0000313" key="2">
    <source>
        <dbReference type="Proteomes" id="UP000324222"/>
    </source>
</evidence>
<keyword evidence="2" id="KW-1185">Reference proteome</keyword>
<dbReference type="EMBL" id="VSRR010003847">
    <property type="protein sequence ID" value="MPC37666.1"/>
    <property type="molecule type" value="Genomic_DNA"/>
</dbReference>